<dbReference type="EMBL" id="JAJTTC010000008">
    <property type="protein sequence ID" value="MCF0064603.1"/>
    <property type="molecule type" value="Genomic_DNA"/>
</dbReference>
<feature type="domain" description="HTH araC/xylS-type" evidence="1">
    <location>
        <begin position="160"/>
        <end position="261"/>
    </location>
</feature>
<evidence type="ECO:0000313" key="2">
    <source>
        <dbReference type="EMBL" id="MCF0064603.1"/>
    </source>
</evidence>
<dbReference type="GO" id="GO:0003700">
    <property type="term" value="F:DNA-binding transcription factor activity"/>
    <property type="evidence" value="ECO:0007669"/>
    <property type="project" value="InterPro"/>
</dbReference>
<dbReference type="Proteomes" id="UP001139000">
    <property type="component" value="Unassembled WGS sequence"/>
</dbReference>
<dbReference type="PROSITE" id="PS01124">
    <property type="entry name" value="HTH_ARAC_FAMILY_2"/>
    <property type="match status" value="1"/>
</dbReference>
<dbReference type="RefSeq" id="WP_234657543.1">
    <property type="nucleotide sequence ID" value="NZ_CP094997.1"/>
</dbReference>
<dbReference type="AlphaFoldDB" id="A0A9X1TNJ3"/>
<accession>A0A9X1TNJ3</accession>
<evidence type="ECO:0000259" key="1">
    <source>
        <dbReference type="PROSITE" id="PS01124"/>
    </source>
</evidence>
<gene>
    <name evidence="2" type="ORF">LXM26_24040</name>
</gene>
<evidence type="ECO:0000313" key="3">
    <source>
        <dbReference type="Proteomes" id="UP001139000"/>
    </source>
</evidence>
<comment type="caution">
    <text evidence="2">The sequence shown here is derived from an EMBL/GenBank/DDBJ whole genome shotgun (WGS) entry which is preliminary data.</text>
</comment>
<proteinExistence type="predicted"/>
<dbReference type="InterPro" id="IPR046532">
    <property type="entry name" value="DUF6597"/>
</dbReference>
<dbReference type="GO" id="GO:0043565">
    <property type="term" value="F:sequence-specific DNA binding"/>
    <property type="evidence" value="ECO:0007669"/>
    <property type="project" value="InterPro"/>
</dbReference>
<dbReference type="Pfam" id="PF20240">
    <property type="entry name" value="DUF6597"/>
    <property type="match status" value="1"/>
</dbReference>
<reference evidence="2" key="1">
    <citation type="submission" date="2021-12" db="EMBL/GenBank/DDBJ databases">
        <title>Novel species in genus Dyadobacter.</title>
        <authorList>
            <person name="Ma C."/>
        </authorList>
    </citation>
    <scope>NUCLEOTIDE SEQUENCE</scope>
    <source>
        <strain evidence="2">LJ419</strain>
    </source>
</reference>
<name>A0A9X1TNJ3_9BACT</name>
<keyword evidence="3" id="KW-1185">Reference proteome</keyword>
<organism evidence="2 3">
    <name type="scientific">Dyadobacter chenwenxiniae</name>
    <dbReference type="NCBI Taxonomy" id="2906456"/>
    <lineage>
        <taxon>Bacteria</taxon>
        <taxon>Pseudomonadati</taxon>
        <taxon>Bacteroidota</taxon>
        <taxon>Cytophagia</taxon>
        <taxon>Cytophagales</taxon>
        <taxon>Spirosomataceae</taxon>
        <taxon>Dyadobacter</taxon>
    </lineage>
</organism>
<dbReference type="Gene3D" id="1.10.10.60">
    <property type="entry name" value="Homeodomain-like"/>
    <property type="match status" value="1"/>
</dbReference>
<protein>
    <submittedName>
        <fullName evidence="2">Helix-turn-helix domain-containing protein</fullName>
    </submittedName>
</protein>
<dbReference type="InterPro" id="IPR018060">
    <property type="entry name" value="HTH_AraC"/>
</dbReference>
<sequence length="272" mass="31490">MKLQLIEPRAELKPFIGKIWVLESNGRLPEDDMKLIVPNGMVKLIIPVKNGLIGKYEKWRHRSKEGSITLIGISDTPAIVDIEHDNPHCNIGIEFYALGAYRLFHLPQFELKNKIFDLEDVIGNQARHLSERLINIEKIEEKIEVIQSYLISQLSRSTPDLVVDYCLSQIVGTKGLIAVNELERKTGFSSRWLREKFTDKVGLSPKSISSVIRFMQFYEANANANMDFFKNELYTYFYDQAHFIKDFKRFTGMAPSKFMKTDNEFGHIFYKG</sequence>